<name>A0A7W6PRK8_9HYPH</name>
<dbReference type="InterPro" id="IPR029068">
    <property type="entry name" value="Glyas_Bleomycin-R_OHBP_Dase"/>
</dbReference>
<organism evidence="2 3">
    <name type="scientific">Rhizobium rhizoryzae</name>
    <dbReference type="NCBI Taxonomy" id="451876"/>
    <lineage>
        <taxon>Bacteria</taxon>
        <taxon>Pseudomonadati</taxon>
        <taxon>Pseudomonadota</taxon>
        <taxon>Alphaproteobacteria</taxon>
        <taxon>Hyphomicrobiales</taxon>
        <taxon>Rhizobiaceae</taxon>
        <taxon>Rhizobium/Agrobacterium group</taxon>
        <taxon>Rhizobium</taxon>
    </lineage>
</organism>
<dbReference type="InterPro" id="IPR052164">
    <property type="entry name" value="Anthracycline_SecMetBiosynth"/>
</dbReference>
<dbReference type="AlphaFoldDB" id="A0A7W6PRK8"/>
<evidence type="ECO:0000313" key="3">
    <source>
        <dbReference type="Proteomes" id="UP000519897"/>
    </source>
</evidence>
<comment type="caution">
    <text evidence="2">The sequence shown here is derived from an EMBL/GenBank/DDBJ whole genome shotgun (WGS) entry which is preliminary data.</text>
</comment>
<dbReference type="InterPro" id="IPR004360">
    <property type="entry name" value="Glyas_Fos-R_dOase_dom"/>
</dbReference>
<dbReference type="Proteomes" id="UP000519897">
    <property type="component" value="Unassembled WGS sequence"/>
</dbReference>
<dbReference type="SUPFAM" id="SSF54593">
    <property type="entry name" value="Glyoxalase/Bleomycin resistance protein/Dihydroxybiphenyl dioxygenase"/>
    <property type="match status" value="2"/>
</dbReference>
<proteinExistence type="predicted"/>
<feature type="domain" description="VOC" evidence="1">
    <location>
        <begin position="8"/>
        <end position="131"/>
    </location>
</feature>
<dbReference type="Pfam" id="PF00903">
    <property type="entry name" value="Glyoxalase"/>
    <property type="match status" value="2"/>
</dbReference>
<reference evidence="2 3" key="1">
    <citation type="submission" date="2020-08" db="EMBL/GenBank/DDBJ databases">
        <title>Genomic Encyclopedia of Type Strains, Phase IV (KMG-IV): sequencing the most valuable type-strain genomes for metagenomic binning, comparative biology and taxonomic classification.</title>
        <authorList>
            <person name="Goeker M."/>
        </authorList>
    </citation>
    <scope>NUCLEOTIDE SEQUENCE [LARGE SCALE GENOMIC DNA]</scope>
    <source>
        <strain evidence="2 3">DSM 29514</strain>
    </source>
</reference>
<dbReference type="CDD" id="cd07247">
    <property type="entry name" value="SgaA_N_like"/>
    <property type="match status" value="2"/>
</dbReference>
<dbReference type="RefSeq" id="WP_062552923.1">
    <property type="nucleotide sequence ID" value="NZ_CP049250.1"/>
</dbReference>
<evidence type="ECO:0000259" key="1">
    <source>
        <dbReference type="PROSITE" id="PS51819"/>
    </source>
</evidence>
<evidence type="ECO:0000313" key="2">
    <source>
        <dbReference type="EMBL" id="MBB4142830.1"/>
    </source>
</evidence>
<dbReference type="InterPro" id="IPR037523">
    <property type="entry name" value="VOC_core"/>
</dbReference>
<feature type="domain" description="VOC" evidence="1">
    <location>
        <begin position="148"/>
        <end position="263"/>
    </location>
</feature>
<dbReference type="PANTHER" id="PTHR33993:SF14">
    <property type="entry name" value="GB|AAF24581.1"/>
    <property type="match status" value="1"/>
</dbReference>
<accession>A0A7W6PRK8</accession>
<dbReference type="PROSITE" id="PS51819">
    <property type="entry name" value="VOC"/>
    <property type="match status" value="2"/>
</dbReference>
<gene>
    <name evidence="2" type="ORF">GGQ72_001329</name>
</gene>
<keyword evidence="3" id="KW-1185">Reference proteome</keyword>
<dbReference type="EMBL" id="JACIEC010000001">
    <property type="protein sequence ID" value="MBB4142830.1"/>
    <property type="molecule type" value="Genomic_DNA"/>
</dbReference>
<sequence length="265" mass="28371">MPSTAHGKFIWCELMTTDMQAASDFYAKVVGWSAKRMPMPGADSFEYGIFDTRAGDEDCGVAGFMTIPPEMAGHMPPNWTGYVGVDDVDETVRQFEAEGGSVRRPAEDIPDVGRFAVVADPHGAVICIMTPKPMDNPPPMAAMGTPGTFGWHELYAGEAQEALAFYGKVFGWALDHAMDMGDMGKYLIFAHNGQPIGGMMTRPPQVPVPCWAYYVNVPSVQQAVTTIEASGGKVIFGPQEVPGGSFIINAIDPQGAHFSLVSAGS</sequence>
<protein>
    <recommendedName>
        <fullName evidence="1">VOC domain-containing protein</fullName>
    </recommendedName>
</protein>
<dbReference type="PANTHER" id="PTHR33993">
    <property type="entry name" value="GLYOXALASE-RELATED"/>
    <property type="match status" value="1"/>
</dbReference>
<dbReference type="Gene3D" id="3.10.180.10">
    <property type="entry name" value="2,3-Dihydroxybiphenyl 1,2-Dioxygenase, domain 1"/>
    <property type="match status" value="2"/>
</dbReference>